<dbReference type="Proteomes" id="UP001597041">
    <property type="component" value="Unassembled WGS sequence"/>
</dbReference>
<keyword evidence="1" id="KW-0472">Membrane</keyword>
<gene>
    <name evidence="2" type="ORF">ACFQ19_17770</name>
</gene>
<keyword evidence="1" id="KW-1133">Transmembrane helix</keyword>
<comment type="caution">
    <text evidence="2">The sequence shown here is derived from an EMBL/GenBank/DDBJ whole genome shotgun (WGS) entry which is preliminary data.</text>
</comment>
<feature type="transmembrane region" description="Helical" evidence="1">
    <location>
        <begin position="6"/>
        <end position="30"/>
    </location>
</feature>
<dbReference type="Pfam" id="PF10787">
    <property type="entry name" value="YfmQ"/>
    <property type="match status" value="1"/>
</dbReference>
<dbReference type="RefSeq" id="WP_379594016.1">
    <property type="nucleotide sequence ID" value="NZ_JBHTKK010000029.1"/>
</dbReference>
<accession>A0ABW3NN09</accession>
<protein>
    <submittedName>
        <fullName evidence="2">YfmQ family protein</fullName>
    </submittedName>
</protein>
<evidence type="ECO:0000313" key="3">
    <source>
        <dbReference type="Proteomes" id="UP001597041"/>
    </source>
</evidence>
<reference evidence="3" key="1">
    <citation type="journal article" date="2019" name="Int. J. Syst. Evol. Microbiol.">
        <title>The Global Catalogue of Microorganisms (GCM) 10K type strain sequencing project: providing services to taxonomists for standard genome sequencing and annotation.</title>
        <authorList>
            <consortium name="The Broad Institute Genomics Platform"/>
            <consortium name="The Broad Institute Genome Sequencing Center for Infectious Disease"/>
            <person name="Wu L."/>
            <person name="Ma J."/>
        </authorList>
    </citation>
    <scope>NUCLEOTIDE SEQUENCE [LARGE SCALE GENOMIC DNA]</scope>
    <source>
        <strain evidence="3">CCUG 56608</strain>
    </source>
</reference>
<dbReference type="EMBL" id="JBHTKK010000029">
    <property type="protein sequence ID" value="MFD1067860.1"/>
    <property type="molecule type" value="Genomic_DNA"/>
</dbReference>
<keyword evidence="3" id="KW-1185">Reference proteome</keyword>
<evidence type="ECO:0000256" key="1">
    <source>
        <dbReference type="SAM" id="Phobius"/>
    </source>
</evidence>
<keyword evidence="1" id="KW-0812">Transmembrane</keyword>
<organism evidence="2 3">
    <name type="scientific">Oceanobacillus locisalsi</name>
    <dbReference type="NCBI Taxonomy" id="546107"/>
    <lineage>
        <taxon>Bacteria</taxon>
        <taxon>Bacillati</taxon>
        <taxon>Bacillota</taxon>
        <taxon>Bacilli</taxon>
        <taxon>Bacillales</taxon>
        <taxon>Bacillaceae</taxon>
        <taxon>Oceanobacillus</taxon>
    </lineage>
</organism>
<evidence type="ECO:0000313" key="2">
    <source>
        <dbReference type="EMBL" id="MFD1067860.1"/>
    </source>
</evidence>
<name>A0ABW3NN09_9BACI</name>
<proteinExistence type="predicted"/>
<dbReference type="InterPro" id="IPR019723">
    <property type="entry name" value="Uncharacterised_YfmQ"/>
</dbReference>
<sequence>MTWTFILITIAGIILKFLTSPPSALVGWVLNKFELHPKLEAENSTITYDEEYLEGGKKRNVIDSFNEAQFLYKNHIFPGKEASYLQPETGSMPYIIYYNKKNKKITYHVFAYENHVDVVKQWKKKMVSYTLDADYIQKITSSDNRLLDNA</sequence>